<keyword evidence="2" id="KW-1185">Reference proteome</keyword>
<dbReference type="AlphaFoldDB" id="A0A1Y2G710"/>
<accession>A0A1Y2G710</accession>
<gene>
    <name evidence="1" type="ORF">BCR41DRAFT_363893</name>
</gene>
<dbReference type="RefSeq" id="XP_021875882.1">
    <property type="nucleotide sequence ID" value="XM_022025964.1"/>
</dbReference>
<dbReference type="GeneID" id="33567807"/>
<proteinExistence type="predicted"/>
<dbReference type="InParanoid" id="A0A1Y2G710"/>
<dbReference type="Proteomes" id="UP000193648">
    <property type="component" value="Unassembled WGS sequence"/>
</dbReference>
<evidence type="ECO:0000313" key="1">
    <source>
        <dbReference type="EMBL" id="ORY99587.1"/>
    </source>
</evidence>
<dbReference type="EMBL" id="MCFF01000067">
    <property type="protein sequence ID" value="ORY99587.1"/>
    <property type="molecule type" value="Genomic_DNA"/>
</dbReference>
<comment type="caution">
    <text evidence="1">The sequence shown here is derived from an EMBL/GenBank/DDBJ whole genome shotgun (WGS) entry which is preliminary data.</text>
</comment>
<name>A0A1Y2G710_9FUNG</name>
<evidence type="ECO:0000313" key="2">
    <source>
        <dbReference type="Proteomes" id="UP000193648"/>
    </source>
</evidence>
<sequence length="71" mass="8099">MYCSCIDHMNMRTNTYAKSAFHLYGSLLVFTTIVSEEKDSDTKQPNTASFPYFLFSLFGQIVNFGLRTEIG</sequence>
<protein>
    <submittedName>
        <fullName evidence="1">Uncharacterized protein</fullName>
    </submittedName>
</protein>
<reference evidence="1 2" key="1">
    <citation type="submission" date="2016-07" db="EMBL/GenBank/DDBJ databases">
        <title>Pervasive Adenine N6-methylation of Active Genes in Fungi.</title>
        <authorList>
            <consortium name="DOE Joint Genome Institute"/>
            <person name="Mondo S.J."/>
            <person name="Dannebaum R.O."/>
            <person name="Kuo R.C."/>
            <person name="Labutti K."/>
            <person name="Haridas S."/>
            <person name="Kuo A."/>
            <person name="Salamov A."/>
            <person name="Ahrendt S.R."/>
            <person name="Lipzen A."/>
            <person name="Sullivan W."/>
            <person name="Andreopoulos W.B."/>
            <person name="Clum A."/>
            <person name="Lindquist E."/>
            <person name="Daum C."/>
            <person name="Ramamoorthy G.K."/>
            <person name="Gryganskyi A."/>
            <person name="Culley D."/>
            <person name="Magnuson J.K."/>
            <person name="James T.Y."/>
            <person name="O'Malley M.A."/>
            <person name="Stajich J.E."/>
            <person name="Spatafora J.W."/>
            <person name="Visel A."/>
            <person name="Grigoriev I.V."/>
        </authorList>
    </citation>
    <scope>NUCLEOTIDE SEQUENCE [LARGE SCALE GENOMIC DNA]</scope>
    <source>
        <strain evidence="1 2">NRRL 3116</strain>
    </source>
</reference>
<organism evidence="1 2">
    <name type="scientific">Lobosporangium transversale</name>
    <dbReference type="NCBI Taxonomy" id="64571"/>
    <lineage>
        <taxon>Eukaryota</taxon>
        <taxon>Fungi</taxon>
        <taxon>Fungi incertae sedis</taxon>
        <taxon>Mucoromycota</taxon>
        <taxon>Mortierellomycotina</taxon>
        <taxon>Mortierellomycetes</taxon>
        <taxon>Mortierellales</taxon>
        <taxon>Mortierellaceae</taxon>
        <taxon>Lobosporangium</taxon>
    </lineage>
</organism>